<sequence>MGETKVLFTCPEGCNVRHTAEQWTDNVPTCGIHNVDFVWLKDL</sequence>
<gene>
    <name evidence="1" type="ORF">HATV-2_gp101</name>
</gene>
<accession>A0AAE8XYV1</accession>
<reference evidence="1" key="1">
    <citation type="submission" date="2021-05" db="EMBL/GenBank/DDBJ databases">
        <title>Diversity, taxonomy and evolution of archaeal viruses of the class Caudoviricetes.</title>
        <authorList>
            <person name="Liu Y."/>
            <person name="Demina T.A."/>
            <person name="Roux S."/>
            <person name="Aiewsakun P."/>
            <person name="Kazlauskas D."/>
            <person name="Simmonds P."/>
            <person name="Prangishvili D."/>
            <person name="Oksanen H.M."/>
            <person name="Krupovic M."/>
        </authorList>
    </citation>
    <scope>NUCLEOTIDE SEQUENCE</scope>
    <source>
        <strain evidence="1">HATV-2/44</strain>
    </source>
</reference>
<organism evidence="1 2">
    <name type="scientific">Haloarcula tailed virus 2</name>
    <dbReference type="NCBI Taxonomy" id="2877989"/>
    <lineage>
        <taxon>Viruses</taxon>
        <taxon>Duplodnaviria</taxon>
        <taxon>Heunggongvirae</taxon>
        <taxon>Uroviricota</taxon>
        <taxon>Caudoviricetes</taxon>
        <taxon>Thumleimavirales</taxon>
        <taxon>Soleiviridae</taxon>
        <taxon>Eilatmyovirus</taxon>
        <taxon>Eilatmyovirus salis</taxon>
        <taxon>Eilatmyovirus HATV2</taxon>
    </lineage>
</organism>
<evidence type="ECO:0000313" key="1">
    <source>
        <dbReference type="EMBL" id="UBF23252.1"/>
    </source>
</evidence>
<evidence type="ECO:0000313" key="2">
    <source>
        <dbReference type="Proteomes" id="UP000827814"/>
    </source>
</evidence>
<protein>
    <submittedName>
        <fullName evidence="1">Uncharacterized protein</fullName>
    </submittedName>
</protein>
<keyword evidence="2" id="KW-1185">Reference proteome</keyword>
<name>A0AAE8XYV1_9CAUD</name>
<proteinExistence type="predicted"/>
<dbReference type="Proteomes" id="UP000827814">
    <property type="component" value="Segment"/>
</dbReference>
<dbReference type="EMBL" id="MZ334525">
    <property type="protein sequence ID" value="UBF23252.1"/>
    <property type="molecule type" value="Genomic_DNA"/>
</dbReference>